<dbReference type="GO" id="GO:0009690">
    <property type="term" value="P:cytokinin metabolic process"/>
    <property type="evidence" value="ECO:0007669"/>
    <property type="project" value="InterPro"/>
</dbReference>
<dbReference type="PANTHER" id="PTHR13878">
    <property type="entry name" value="GULONOLACTONE OXIDASE"/>
    <property type="match status" value="1"/>
</dbReference>
<dbReference type="Gene3D" id="3.30.43.10">
    <property type="entry name" value="Uridine Diphospho-n-acetylenolpyruvylglucosamine Reductase, domain 2"/>
    <property type="match status" value="2"/>
</dbReference>
<name>A0A4V2EL62_9PSEU</name>
<dbReference type="GO" id="GO:0071949">
    <property type="term" value="F:FAD binding"/>
    <property type="evidence" value="ECO:0007669"/>
    <property type="project" value="InterPro"/>
</dbReference>
<evidence type="ECO:0000313" key="7">
    <source>
        <dbReference type="EMBL" id="RZQ60455.1"/>
    </source>
</evidence>
<dbReference type="InterPro" id="IPR016167">
    <property type="entry name" value="FAD-bd_PCMH_sub1"/>
</dbReference>
<reference evidence="7 8" key="1">
    <citation type="submission" date="2019-02" db="EMBL/GenBank/DDBJ databases">
        <title>Draft genome sequence of Amycolatopsis sp. 8-3EHSu isolated from roots of Suaeda maritima.</title>
        <authorList>
            <person name="Duangmal K."/>
            <person name="Chantavorakit T."/>
        </authorList>
    </citation>
    <scope>NUCLEOTIDE SEQUENCE [LARGE SCALE GENOMIC DNA]</scope>
    <source>
        <strain evidence="7 8">8-3EHSu</strain>
    </source>
</reference>
<dbReference type="InterPro" id="IPR016164">
    <property type="entry name" value="FAD-linked_Oxase-like_C"/>
</dbReference>
<dbReference type="Pfam" id="PF01565">
    <property type="entry name" value="FAD_binding_4"/>
    <property type="match status" value="1"/>
</dbReference>
<dbReference type="Proteomes" id="UP000292003">
    <property type="component" value="Unassembled WGS sequence"/>
</dbReference>
<dbReference type="InterPro" id="IPR016169">
    <property type="entry name" value="FAD-bd_PCMH_sub2"/>
</dbReference>
<dbReference type="PROSITE" id="PS51387">
    <property type="entry name" value="FAD_PCMH"/>
    <property type="match status" value="1"/>
</dbReference>
<feature type="domain" description="FAD-binding PCMH-type" evidence="6">
    <location>
        <begin position="35"/>
        <end position="206"/>
    </location>
</feature>
<sequence length="453" mass="48552">MTRPTFDPAELPPVAGTVSTAEADLALAARDWGGLVSLRPRVVVRPRTTADVAAVVGFAAGRSIPVAVRGAGHSAYGQAQTPGGIVLDLTGLDTVHEVTAGGAVVGAGARWRQVLEATLGYGLAPAVLADYLELTVGGTLAVGGLGGASHRHGAQTDLVTELEVVTGTGEVLTCSARENAGLFDAMRAGLGHCGVITGASVALRTAHRRVRRWTLYYDTLPRLLEDQRLAVGEERFDHVQGQLELEADGQWAWRLDVAGYFSPPWEPDADTLLDGLGFDPERTVVEDFGYLDFLGRMAEGEALLREEGSWFHPHPWLNVLLPDEAVQEVVSETVAETGRAELGAAGLVLLYPVPAARLTTPLLRRPDGELVWLFALLRTGSPDDPRHNARLLDLNRTAYERALAAGGFTYPINALPMTGADWREHYGDAWDTVAEAKSRWDPKNVLGGTLRLT</sequence>
<accession>A0A4V2EL62</accession>
<proteinExistence type="inferred from homology"/>
<evidence type="ECO:0000256" key="3">
    <source>
        <dbReference type="ARBA" id="ARBA00022630"/>
    </source>
</evidence>
<gene>
    <name evidence="7" type="ORF">EWH70_29620</name>
</gene>
<evidence type="ECO:0000256" key="4">
    <source>
        <dbReference type="ARBA" id="ARBA00022827"/>
    </source>
</evidence>
<dbReference type="Gene3D" id="3.40.462.10">
    <property type="entry name" value="FAD-linked oxidases, C-terminal domain"/>
    <property type="match status" value="1"/>
</dbReference>
<dbReference type="SUPFAM" id="SSF56176">
    <property type="entry name" value="FAD-binding/transporter-associated domain-like"/>
    <property type="match status" value="1"/>
</dbReference>
<organism evidence="7 8">
    <name type="scientific">Amycolatopsis suaedae</name>
    <dbReference type="NCBI Taxonomy" id="2510978"/>
    <lineage>
        <taxon>Bacteria</taxon>
        <taxon>Bacillati</taxon>
        <taxon>Actinomycetota</taxon>
        <taxon>Actinomycetes</taxon>
        <taxon>Pseudonocardiales</taxon>
        <taxon>Pseudonocardiaceae</taxon>
        <taxon>Amycolatopsis</taxon>
    </lineage>
</organism>
<keyword evidence="8" id="KW-1185">Reference proteome</keyword>
<evidence type="ECO:0000259" key="6">
    <source>
        <dbReference type="PROSITE" id="PS51387"/>
    </source>
</evidence>
<dbReference type="InterPro" id="IPR016170">
    <property type="entry name" value="Cytok_DH_C_sf"/>
</dbReference>
<dbReference type="InterPro" id="IPR050432">
    <property type="entry name" value="FAD-linked_Oxidoreductases_BP"/>
</dbReference>
<keyword evidence="3" id="KW-0285">Flavoprotein</keyword>
<dbReference type="SUPFAM" id="SSF55103">
    <property type="entry name" value="FAD-linked oxidases, C-terminal domain"/>
    <property type="match status" value="1"/>
</dbReference>
<dbReference type="Pfam" id="PF09265">
    <property type="entry name" value="Cytokin-bind"/>
    <property type="match status" value="1"/>
</dbReference>
<keyword evidence="4" id="KW-0274">FAD</keyword>
<dbReference type="InterPro" id="IPR006094">
    <property type="entry name" value="Oxid_FAD_bind_N"/>
</dbReference>
<dbReference type="RefSeq" id="WP_130478843.1">
    <property type="nucleotide sequence ID" value="NZ_SFCC01000017.1"/>
</dbReference>
<dbReference type="Gene3D" id="3.30.465.10">
    <property type="match status" value="1"/>
</dbReference>
<evidence type="ECO:0000313" key="8">
    <source>
        <dbReference type="Proteomes" id="UP000292003"/>
    </source>
</evidence>
<dbReference type="InterPro" id="IPR016166">
    <property type="entry name" value="FAD-bd_PCMH"/>
</dbReference>
<comment type="cofactor">
    <cofactor evidence="1">
        <name>FAD</name>
        <dbReference type="ChEBI" id="CHEBI:57692"/>
    </cofactor>
</comment>
<dbReference type="AlphaFoldDB" id="A0A4V2EL62"/>
<evidence type="ECO:0000256" key="2">
    <source>
        <dbReference type="ARBA" id="ARBA00005466"/>
    </source>
</evidence>
<dbReference type="PANTHER" id="PTHR13878:SF102">
    <property type="entry name" value="CYTOKININ DEHYDROGENASE 5"/>
    <property type="match status" value="1"/>
</dbReference>
<dbReference type="EMBL" id="SFCC01000017">
    <property type="protein sequence ID" value="RZQ60455.1"/>
    <property type="molecule type" value="Genomic_DNA"/>
</dbReference>
<evidence type="ECO:0000256" key="1">
    <source>
        <dbReference type="ARBA" id="ARBA00001974"/>
    </source>
</evidence>
<protein>
    <submittedName>
        <fullName evidence="7">FAD-binding protein</fullName>
    </submittedName>
</protein>
<evidence type="ECO:0000256" key="5">
    <source>
        <dbReference type="ARBA" id="ARBA00023002"/>
    </source>
</evidence>
<dbReference type="InterPro" id="IPR036318">
    <property type="entry name" value="FAD-bd_PCMH-like_sf"/>
</dbReference>
<dbReference type="OrthoDB" id="6278354at2"/>
<dbReference type="InterPro" id="IPR015345">
    <property type="entry name" value="Cytokinin_DH_FAD/cytokin-bd"/>
</dbReference>
<dbReference type="GO" id="GO:0019139">
    <property type="term" value="F:cytokinin dehydrogenase activity"/>
    <property type="evidence" value="ECO:0007669"/>
    <property type="project" value="InterPro"/>
</dbReference>
<comment type="caution">
    <text evidence="7">The sequence shown here is derived from an EMBL/GenBank/DDBJ whole genome shotgun (WGS) entry which is preliminary data.</text>
</comment>
<keyword evidence="5" id="KW-0560">Oxidoreductase</keyword>
<comment type="similarity">
    <text evidence="2">Belongs to the oxygen-dependent FAD-linked oxidoreductase family.</text>
</comment>